<dbReference type="InterPro" id="IPR001452">
    <property type="entry name" value="SH3_domain"/>
</dbReference>
<organism evidence="6 7">
    <name type="scientific">Strigamia maritima</name>
    <name type="common">European centipede</name>
    <name type="synonym">Geophilus maritimus</name>
    <dbReference type="NCBI Taxonomy" id="126957"/>
    <lineage>
        <taxon>Eukaryota</taxon>
        <taxon>Metazoa</taxon>
        <taxon>Ecdysozoa</taxon>
        <taxon>Arthropoda</taxon>
        <taxon>Myriapoda</taxon>
        <taxon>Chilopoda</taxon>
        <taxon>Pleurostigmophora</taxon>
        <taxon>Geophilomorpha</taxon>
        <taxon>Linotaeniidae</taxon>
        <taxon>Strigamia</taxon>
    </lineage>
</organism>
<evidence type="ECO:0000313" key="6">
    <source>
        <dbReference type="EnsemblMetazoa" id="SMAR007492-PA"/>
    </source>
</evidence>
<dbReference type="CDD" id="cd11779">
    <property type="entry name" value="SH3_Irsp53_BAIAP2L"/>
    <property type="match status" value="1"/>
</dbReference>
<dbReference type="PROSITE" id="PS50002">
    <property type="entry name" value="SH3"/>
    <property type="match status" value="1"/>
</dbReference>
<dbReference type="SUPFAM" id="SSF103657">
    <property type="entry name" value="BAR/IMD domain-like"/>
    <property type="match status" value="1"/>
</dbReference>
<feature type="region of interest" description="Disordered" evidence="3">
    <location>
        <begin position="450"/>
        <end position="494"/>
    </location>
</feature>
<sequence>MSEPEDLTKLVDSCYKNILDKFNPGARQLISAGKIYLKALQAASVAARGYVDALVRLARNAQQATWAGASDVGTALMQMVDVYREVQAQHLNLLEAFYVDLLLPLESNLEKDTKVVQSEQKKFFQQQKTRQEAYVKAANTVKKLRKKSRSGRLSATLDKELKLQALESERERLETFSELSLHTVSDNSRKTSIRVRVGTAMLARQTLPRLSQQRTEILPGKLNDWERVARSRERLPIAVEAKFQAKVQENGEKRSSFAAAMRKTKSMDVSCMDLRCAPPTAHLSRAKSDFDLSASHPSLGPERNLNEGSFQHFSLESGPDWWCGLADGNARPRNSKNQDEPLRRSRARALYSYLSSGDHQLSFHEGDLIALIGQRNKGWQYGENLRSRRCGWFPVAYTEPVPIEELDESTYSPVENRRVYELDLAAAGVHRTPPMASGERRPVSMFVEGSLSRASSVGKGSDHSGSSSGKDFGRSTSPSPDSKGPTKGAVRRVGRSFTSPVPLLVVARPVVAAAAAAADQGAGSVHGSTDSGIDGPRAPDPDPDPDPEPEPEPDQSR</sequence>
<dbReference type="InterPro" id="IPR027267">
    <property type="entry name" value="AH/BAR_dom_sf"/>
</dbReference>
<dbReference type="Gene3D" id="1.20.1270.60">
    <property type="entry name" value="Arfaptin homology (AH) domain/BAR domain"/>
    <property type="match status" value="1"/>
</dbReference>
<dbReference type="SMART" id="SM00326">
    <property type="entry name" value="SH3"/>
    <property type="match status" value="1"/>
</dbReference>
<dbReference type="eggNOG" id="ENOG502QUPT">
    <property type="taxonomic scope" value="Eukaryota"/>
</dbReference>
<reference evidence="7" key="1">
    <citation type="submission" date="2011-05" db="EMBL/GenBank/DDBJ databases">
        <authorList>
            <person name="Richards S.R."/>
            <person name="Qu J."/>
            <person name="Jiang H."/>
            <person name="Jhangiani S.N."/>
            <person name="Agravi P."/>
            <person name="Goodspeed R."/>
            <person name="Gross S."/>
            <person name="Mandapat C."/>
            <person name="Jackson L."/>
            <person name="Mathew T."/>
            <person name="Pu L."/>
            <person name="Thornton R."/>
            <person name="Saada N."/>
            <person name="Wilczek-Boney K.B."/>
            <person name="Lee S."/>
            <person name="Kovar C."/>
            <person name="Wu Y."/>
            <person name="Scherer S.E."/>
            <person name="Worley K.C."/>
            <person name="Muzny D.M."/>
            <person name="Gibbs R."/>
        </authorList>
    </citation>
    <scope>NUCLEOTIDE SEQUENCE</scope>
    <source>
        <strain evidence="7">Brora</strain>
    </source>
</reference>
<accession>T1J1S0</accession>
<dbReference type="GO" id="GO:0030838">
    <property type="term" value="P:positive regulation of actin filament polymerization"/>
    <property type="evidence" value="ECO:0007669"/>
    <property type="project" value="TreeGrafter"/>
</dbReference>
<dbReference type="Proteomes" id="UP000014500">
    <property type="component" value="Unassembled WGS sequence"/>
</dbReference>
<dbReference type="Gene3D" id="2.30.30.40">
    <property type="entry name" value="SH3 Domains"/>
    <property type="match status" value="1"/>
</dbReference>
<feature type="compositionally biased region" description="Low complexity" evidence="3">
    <location>
        <begin position="455"/>
        <end position="470"/>
    </location>
</feature>
<dbReference type="GO" id="GO:0005654">
    <property type="term" value="C:nucleoplasm"/>
    <property type="evidence" value="ECO:0007669"/>
    <property type="project" value="TreeGrafter"/>
</dbReference>
<dbReference type="GO" id="GO:0007009">
    <property type="term" value="P:plasma membrane organization"/>
    <property type="evidence" value="ECO:0007669"/>
    <property type="project" value="InterPro"/>
</dbReference>
<dbReference type="OMA" id="YSMMNPD"/>
<dbReference type="PANTHER" id="PTHR14206:SF7">
    <property type="entry name" value="INSULIN RECEPTOR SUBSTRATE 53 KDA, ISOFORM A"/>
    <property type="match status" value="1"/>
</dbReference>
<dbReference type="EnsemblMetazoa" id="SMAR007492-RA">
    <property type="protein sequence ID" value="SMAR007492-PA"/>
    <property type="gene ID" value="SMAR007492"/>
</dbReference>
<keyword evidence="7" id="KW-1185">Reference proteome</keyword>
<evidence type="ECO:0000313" key="7">
    <source>
        <dbReference type="Proteomes" id="UP000014500"/>
    </source>
</evidence>
<feature type="domain" description="IMD" evidence="5">
    <location>
        <begin position="1"/>
        <end position="148"/>
    </location>
</feature>
<dbReference type="InterPro" id="IPR027681">
    <property type="entry name" value="IRSp53/IRTKS/Pinkbar"/>
</dbReference>
<evidence type="ECO:0000259" key="4">
    <source>
        <dbReference type="PROSITE" id="PS50002"/>
    </source>
</evidence>
<feature type="region of interest" description="Disordered" evidence="3">
    <location>
        <begin position="514"/>
        <end position="557"/>
    </location>
</feature>
<reference evidence="6" key="2">
    <citation type="submission" date="2015-02" db="UniProtKB">
        <authorList>
            <consortium name="EnsemblMetazoa"/>
        </authorList>
    </citation>
    <scope>IDENTIFICATION</scope>
</reference>
<dbReference type="Pfam" id="PF08397">
    <property type="entry name" value="IMD"/>
    <property type="match status" value="1"/>
</dbReference>
<evidence type="ECO:0000256" key="1">
    <source>
        <dbReference type="ARBA" id="ARBA00022443"/>
    </source>
</evidence>
<dbReference type="GO" id="GO:0005829">
    <property type="term" value="C:cytosol"/>
    <property type="evidence" value="ECO:0007669"/>
    <property type="project" value="TreeGrafter"/>
</dbReference>
<name>T1J1S0_STRMM</name>
<dbReference type="EMBL" id="JH431789">
    <property type="status" value="NOT_ANNOTATED_CDS"/>
    <property type="molecule type" value="Genomic_DNA"/>
</dbReference>
<evidence type="ECO:0008006" key="8">
    <source>
        <dbReference type="Google" id="ProtNLM"/>
    </source>
</evidence>
<feature type="compositionally biased region" description="Acidic residues" evidence="3">
    <location>
        <begin position="541"/>
        <end position="557"/>
    </location>
</feature>
<dbReference type="STRING" id="126957.T1J1S0"/>
<evidence type="ECO:0000256" key="2">
    <source>
        <dbReference type="PROSITE-ProRule" id="PRU00192"/>
    </source>
</evidence>
<dbReference type="GO" id="GO:0051764">
    <property type="term" value="P:actin crosslink formation"/>
    <property type="evidence" value="ECO:0007669"/>
    <property type="project" value="TreeGrafter"/>
</dbReference>
<keyword evidence="1 2" id="KW-0728">SH3 domain</keyword>
<evidence type="ECO:0000256" key="3">
    <source>
        <dbReference type="SAM" id="MobiDB-lite"/>
    </source>
</evidence>
<dbReference type="HOGENOM" id="CLU_025877_0_1_1"/>
<dbReference type="Pfam" id="PF00018">
    <property type="entry name" value="SH3_1"/>
    <property type="match status" value="1"/>
</dbReference>
<dbReference type="FunFam" id="2.30.30.40:FF:000188">
    <property type="entry name" value="Insulin receptor tyrosine kinase substrate"/>
    <property type="match status" value="1"/>
</dbReference>
<dbReference type="GO" id="GO:0051017">
    <property type="term" value="P:actin filament bundle assembly"/>
    <property type="evidence" value="ECO:0007669"/>
    <property type="project" value="TreeGrafter"/>
</dbReference>
<proteinExistence type="predicted"/>
<protein>
    <recommendedName>
        <fullName evidence="8">SH3 domain-containing protein</fullName>
    </recommendedName>
</protein>
<feature type="domain" description="SH3" evidence="4">
    <location>
        <begin position="342"/>
        <end position="403"/>
    </location>
</feature>
<dbReference type="PANTHER" id="PTHR14206">
    <property type="entry name" value="BRAIN-SPECIFIC ANGIOGENESIS INHIBITOR 1-ASSOCIATED PROTEIN 2"/>
    <property type="match status" value="1"/>
</dbReference>
<dbReference type="InterPro" id="IPR036028">
    <property type="entry name" value="SH3-like_dom_sf"/>
</dbReference>
<dbReference type="InterPro" id="IPR013606">
    <property type="entry name" value="I-BAR_dom"/>
</dbReference>
<dbReference type="SUPFAM" id="SSF50044">
    <property type="entry name" value="SH3-domain"/>
    <property type="match status" value="1"/>
</dbReference>
<evidence type="ECO:0000259" key="5">
    <source>
        <dbReference type="PROSITE" id="PS51338"/>
    </source>
</evidence>
<dbReference type="AlphaFoldDB" id="T1J1S0"/>
<dbReference type="PhylomeDB" id="T1J1S0"/>
<dbReference type="PROSITE" id="PS51338">
    <property type="entry name" value="IMD"/>
    <property type="match status" value="1"/>
</dbReference>